<dbReference type="EMBL" id="DSOK01000125">
    <property type="protein sequence ID" value="HEN14648.1"/>
    <property type="molecule type" value="Genomic_DNA"/>
</dbReference>
<dbReference type="AlphaFoldDB" id="A0A7C2NTP3"/>
<keyword evidence="3" id="KW-0378">Hydrolase</keyword>
<feature type="compositionally biased region" description="Pro residues" evidence="1">
    <location>
        <begin position="227"/>
        <end position="240"/>
    </location>
</feature>
<dbReference type="InterPro" id="IPR007404">
    <property type="entry name" value="YdjM-like"/>
</dbReference>
<name>A0A7C2NTP3_9PLAN</name>
<accession>A0A7C2NTP3</accession>
<dbReference type="GO" id="GO:0016787">
    <property type="term" value="F:hydrolase activity"/>
    <property type="evidence" value="ECO:0007669"/>
    <property type="project" value="UniProtKB-KW"/>
</dbReference>
<keyword evidence="2" id="KW-0472">Membrane</keyword>
<organism evidence="3">
    <name type="scientific">Schlesneria paludicola</name>
    <dbReference type="NCBI Taxonomy" id="360056"/>
    <lineage>
        <taxon>Bacteria</taxon>
        <taxon>Pseudomonadati</taxon>
        <taxon>Planctomycetota</taxon>
        <taxon>Planctomycetia</taxon>
        <taxon>Planctomycetales</taxon>
        <taxon>Planctomycetaceae</taxon>
        <taxon>Schlesneria</taxon>
    </lineage>
</organism>
<reference evidence="3" key="1">
    <citation type="journal article" date="2020" name="mSystems">
        <title>Genome- and Community-Level Interaction Insights into Carbon Utilization and Element Cycling Functions of Hydrothermarchaeota in Hydrothermal Sediment.</title>
        <authorList>
            <person name="Zhou Z."/>
            <person name="Liu Y."/>
            <person name="Xu W."/>
            <person name="Pan J."/>
            <person name="Luo Z.H."/>
            <person name="Li M."/>
        </authorList>
    </citation>
    <scope>NUCLEOTIDE SEQUENCE [LARGE SCALE GENOMIC DNA]</scope>
    <source>
        <strain evidence="3">SpSt-339</strain>
    </source>
</reference>
<dbReference type="Pfam" id="PF04307">
    <property type="entry name" value="YdjM"/>
    <property type="match status" value="1"/>
</dbReference>
<keyword evidence="2" id="KW-1133">Transmembrane helix</keyword>
<sequence length="264" mass="28866">MANFQTHIAVSSALGAGYAWWIHGQYDIPWPTAAVAGGLCGIAGMMPDLDSDSGIPARETISFAAAIVPMLLFNRLQQYGMSVERMILVGAPIYLFIRFVLGPLLKEFTVHRGMFHSVPAMFIAGMITYLLSDSSPTTLRVLKAAAVSLGYLSHLILDEIWSVEVTLTGSRLKSSSGTAVKFFGSKPSANVMCYGLLLLLAFGILQDNPQAAEQLIHRAQVAAPHLPQPEPEPDWFVPPPDDFRAVPPTPPRYQARPMTDDHRY</sequence>
<evidence type="ECO:0000256" key="2">
    <source>
        <dbReference type="SAM" id="Phobius"/>
    </source>
</evidence>
<feature type="region of interest" description="Disordered" evidence="1">
    <location>
        <begin position="227"/>
        <end position="264"/>
    </location>
</feature>
<evidence type="ECO:0000313" key="3">
    <source>
        <dbReference type="EMBL" id="HEN14648.1"/>
    </source>
</evidence>
<feature type="transmembrane region" description="Helical" evidence="2">
    <location>
        <begin position="85"/>
        <end position="101"/>
    </location>
</feature>
<feature type="transmembrane region" description="Helical" evidence="2">
    <location>
        <begin position="55"/>
        <end position="73"/>
    </location>
</feature>
<evidence type="ECO:0000256" key="1">
    <source>
        <dbReference type="SAM" id="MobiDB-lite"/>
    </source>
</evidence>
<gene>
    <name evidence="3" type="ORF">ENQ76_04160</name>
</gene>
<protein>
    <submittedName>
        <fullName evidence="3">Metal-dependent hydrolase</fullName>
    </submittedName>
</protein>
<proteinExistence type="predicted"/>
<comment type="caution">
    <text evidence="3">The sequence shown here is derived from an EMBL/GenBank/DDBJ whole genome shotgun (WGS) entry which is preliminary data.</text>
</comment>
<feature type="transmembrane region" description="Helical" evidence="2">
    <location>
        <begin position="113"/>
        <end position="132"/>
    </location>
</feature>
<keyword evidence="2" id="KW-0812">Transmembrane</keyword>